<feature type="region of interest" description="Disordered" evidence="1">
    <location>
        <begin position="1"/>
        <end position="21"/>
    </location>
</feature>
<evidence type="ECO:0000313" key="2">
    <source>
        <dbReference type="EMBL" id="KAK0394098.1"/>
    </source>
</evidence>
<keyword evidence="3" id="KW-1185">Reference proteome</keyword>
<proteinExistence type="predicted"/>
<accession>A0AA39LEA3</accession>
<dbReference type="EMBL" id="JAUCMV010000005">
    <property type="protein sequence ID" value="KAK0394098.1"/>
    <property type="molecule type" value="Genomic_DNA"/>
</dbReference>
<comment type="caution">
    <text evidence="2">The sequence shown here is derived from an EMBL/GenBank/DDBJ whole genome shotgun (WGS) entry which is preliminary data.</text>
</comment>
<sequence length="272" mass="31098">MNSQRFSKGGEQRGSLKGTSLNNRSQLLEHHRRQIQGTLEVIGEEDAMESKGTRDVTDRQMSREKLTPECGASGLQLNGISQLLETQLILNKQLLRKLNSKTKFQNSMSPTFQSGHLTPEYEVSHPNDYLRVTLQICLQTMGKAHPEFAHSYRAVSTAGILLFKQYCRPRPRTGSVWMELVSNVYIKHDESPFLNGRHLEFELVTHMKLWWLLLLVPNYQLPYAGADNQTATSKPIGLIDNRMKINHNYDPIYIADMERRQTISDMDLIGGK</sequence>
<evidence type="ECO:0000256" key="1">
    <source>
        <dbReference type="SAM" id="MobiDB-lite"/>
    </source>
</evidence>
<evidence type="ECO:0000313" key="3">
    <source>
        <dbReference type="Proteomes" id="UP001175271"/>
    </source>
</evidence>
<dbReference type="Proteomes" id="UP001175271">
    <property type="component" value="Unassembled WGS sequence"/>
</dbReference>
<gene>
    <name evidence="2" type="ORF">QR680_000564</name>
</gene>
<protein>
    <submittedName>
        <fullName evidence="2">Uncharacterized protein</fullName>
    </submittedName>
</protein>
<organism evidence="2 3">
    <name type="scientific">Steinernema hermaphroditum</name>
    <dbReference type="NCBI Taxonomy" id="289476"/>
    <lineage>
        <taxon>Eukaryota</taxon>
        <taxon>Metazoa</taxon>
        <taxon>Ecdysozoa</taxon>
        <taxon>Nematoda</taxon>
        <taxon>Chromadorea</taxon>
        <taxon>Rhabditida</taxon>
        <taxon>Tylenchina</taxon>
        <taxon>Panagrolaimomorpha</taxon>
        <taxon>Strongyloidoidea</taxon>
        <taxon>Steinernematidae</taxon>
        <taxon>Steinernema</taxon>
    </lineage>
</organism>
<reference evidence="2" key="1">
    <citation type="submission" date="2023-06" db="EMBL/GenBank/DDBJ databases">
        <title>Genomic analysis of the entomopathogenic nematode Steinernema hermaphroditum.</title>
        <authorList>
            <person name="Schwarz E.M."/>
            <person name="Heppert J.K."/>
            <person name="Baniya A."/>
            <person name="Schwartz H.T."/>
            <person name="Tan C.-H."/>
            <person name="Antoshechkin I."/>
            <person name="Sternberg P.W."/>
            <person name="Goodrich-Blair H."/>
            <person name="Dillman A.R."/>
        </authorList>
    </citation>
    <scope>NUCLEOTIDE SEQUENCE</scope>
    <source>
        <strain evidence="2">PS9179</strain>
        <tissue evidence="2">Whole animal</tissue>
    </source>
</reference>
<name>A0AA39LEA3_9BILA</name>
<dbReference type="AlphaFoldDB" id="A0AA39LEA3"/>